<accession>A0ACB8TPW8</accession>
<gene>
    <name evidence="1" type="ORF">BDY19DRAFT_1078343</name>
</gene>
<sequence length="1059" mass="117763">MLRWCLSTVRNMDGRGNACYNVARSASTIPPVFQLRDSARKLFEPAVQETLSLSSKHDGRPDLSLTMPSLEERARTSMKLSKLAYADSCGVSVATASIQDHISDSTADSPPPEPAADANSCVSDESQSTPSIDSSLALPILKRLLSAMATKVTSSTPPIPTSTTLQSLYYTIKANSQLHGLTAAELSSLIAVFGSLSVSTPDQPYSFIHAHPWSKALQEEGPHLTFWPLVSELGADKLGLSQTLCASDHFWLMHLYLAQVRAQNDDELSTEQSLQAFESATVHYRAIRHTSPHPRIHAPYLEVLLGRPDGYTGVANILSQLIEEFPYVHPRILNCLWTTVLEGSTHLRAATRAQLLTAIYATSISRLKECSTASTGREHDETDTSDGTDRLPRPMELVRVLLDILSGSDSRQHRRLDACALYILETFFQVDPADSASINTAWSNLVLLALVNGPPTSTKTGIISHGSLHFRSSDWQATCILAQLEHLLCKHDERKYDHTPYVPDQVSIQRIMGSLWARWLTVKRADTLQPRELEWSILSSFLYVAGRIRDESILDACGKYLDSRLAVISKSAPSQAAVAIRQILPEYVLATMAYGYQPSDICKWVLQRADDANSVMHDALSRLVSANPVLAHELCVASDEASITIDRQTIVSLGKHLTHSGYIELALEYTNHKSLGLAERAGILETVIQAFIDRPRDIPHTCHWDTLASVVVAFLPLYPSDVFRALVTTLVFTMLDKRHAVSAIPIIQSTFHLSPEFFPLRKMPFLVDLLIQHSQYRLADQVFRRYVENGPTNEAWQKKVIEKLARAGAHHVAFRAATYLPRSTPPYQTTLLKAVKYRVKSPSIPSALRIQSILSRSKQDGASVLLGMELLIAAGRIKAARDFYERECHHLTASVRTAAGNQLIHAYFAQDTRESPHRMKAALRILNDLTVKCQFVADRITMNILVKGLLRWTEELDQQSIRALFDRLILSGYPTGGLYDPGEAPFGSTRQQQELGVPLPEVTTPILFKKHARPLYKMFIKGLYVRGDAHGAKKVVGVLKAAQDEWEEKFKKRNPGFTV</sequence>
<name>A0ACB8TPW8_9APHY</name>
<organism evidence="1 2">
    <name type="scientific">Irpex rosettiformis</name>
    <dbReference type="NCBI Taxonomy" id="378272"/>
    <lineage>
        <taxon>Eukaryota</taxon>
        <taxon>Fungi</taxon>
        <taxon>Dikarya</taxon>
        <taxon>Basidiomycota</taxon>
        <taxon>Agaricomycotina</taxon>
        <taxon>Agaricomycetes</taxon>
        <taxon>Polyporales</taxon>
        <taxon>Irpicaceae</taxon>
        <taxon>Irpex</taxon>
    </lineage>
</organism>
<comment type="caution">
    <text evidence="1">The sequence shown here is derived from an EMBL/GenBank/DDBJ whole genome shotgun (WGS) entry which is preliminary data.</text>
</comment>
<dbReference type="EMBL" id="MU274948">
    <property type="protein sequence ID" value="KAI0084046.1"/>
    <property type="molecule type" value="Genomic_DNA"/>
</dbReference>
<reference evidence="1" key="1">
    <citation type="journal article" date="2021" name="Environ. Microbiol.">
        <title>Gene family expansions and transcriptome signatures uncover fungal adaptations to wood decay.</title>
        <authorList>
            <person name="Hage H."/>
            <person name="Miyauchi S."/>
            <person name="Viragh M."/>
            <person name="Drula E."/>
            <person name="Min B."/>
            <person name="Chaduli D."/>
            <person name="Navarro D."/>
            <person name="Favel A."/>
            <person name="Norest M."/>
            <person name="Lesage-Meessen L."/>
            <person name="Balint B."/>
            <person name="Merenyi Z."/>
            <person name="de Eugenio L."/>
            <person name="Morin E."/>
            <person name="Martinez A.T."/>
            <person name="Baldrian P."/>
            <person name="Stursova M."/>
            <person name="Martinez M.J."/>
            <person name="Novotny C."/>
            <person name="Magnuson J.K."/>
            <person name="Spatafora J.W."/>
            <person name="Maurice S."/>
            <person name="Pangilinan J."/>
            <person name="Andreopoulos W."/>
            <person name="LaButti K."/>
            <person name="Hundley H."/>
            <person name="Na H."/>
            <person name="Kuo A."/>
            <person name="Barry K."/>
            <person name="Lipzen A."/>
            <person name="Henrissat B."/>
            <person name="Riley R."/>
            <person name="Ahrendt S."/>
            <person name="Nagy L.G."/>
            <person name="Grigoriev I.V."/>
            <person name="Martin F."/>
            <person name="Rosso M.N."/>
        </authorList>
    </citation>
    <scope>NUCLEOTIDE SEQUENCE</scope>
    <source>
        <strain evidence="1">CBS 384.51</strain>
    </source>
</reference>
<evidence type="ECO:0000313" key="2">
    <source>
        <dbReference type="Proteomes" id="UP001055072"/>
    </source>
</evidence>
<evidence type="ECO:0000313" key="1">
    <source>
        <dbReference type="EMBL" id="KAI0084046.1"/>
    </source>
</evidence>
<proteinExistence type="predicted"/>
<protein>
    <submittedName>
        <fullName evidence="1">Uncharacterized protein</fullName>
    </submittedName>
</protein>
<keyword evidence="2" id="KW-1185">Reference proteome</keyword>
<dbReference type="Proteomes" id="UP001055072">
    <property type="component" value="Unassembled WGS sequence"/>
</dbReference>